<evidence type="ECO:0000256" key="1">
    <source>
        <dbReference type="SAM" id="Phobius"/>
    </source>
</evidence>
<gene>
    <name evidence="2" type="ORF">CWI78_02045</name>
</gene>
<organism evidence="2 3">
    <name type="scientific">Idiomarina ramblicola</name>
    <dbReference type="NCBI Taxonomy" id="263724"/>
    <lineage>
        <taxon>Bacteria</taxon>
        <taxon>Pseudomonadati</taxon>
        <taxon>Pseudomonadota</taxon>
        <taxon>Gammaproteobacteria</taxon>
        <taxon>Alteromonadales</taxon>
        <taxon>Idiomarinaceae</taxon>
        <taxon>Idiomarina</taxon>
    </lineage>
</organism>
<accession>A0A432Z5T3</accession>
<dbReference type="OrthoDB" id="6241348at2"/>
<keyword evidence="1" id="KW-1133">Transmembrane helix</keyword>
<name>A0A432Z5T3_9GAMM</name>
<feature type="transmembrane region" description="Helical" evidence="1">
    <location>
        <begin position="52"/>
        <end position="76"/>
    </location>
</feature>
<keyword evidence="1" id="KW-0812">Transmembrane</keyword>
<protein>
    <submittedName>
        <fullName evidence="2">Phage holin family protein</fullName>
    </submittedName>
</protein>
<feature type="transmembrane region" description="Helical" evidence="1">
    <location>
        <begin position="82"/>
        <end position="104"/>
    </location>
</feature>
<keyword evidence="1" id="KW-0472">Membrane</keyword>
<comment type="caution">
    <text evidence="2">The sequence shown here is derived from an EMBL/GenBank/DDBJ whole genome shotgun (WGS) entry which is preliminary data.</text>
</comment>
<keyword evidence="3" id="KW-1185">Reference proteome</keyword>
<dbReference type="AlphaFoldDB" id="A0A432Z5T3"/>
<dbReference type="Proteomes" id="UP000288058">
    <property type="component" value="Unassembled WGS sequence"/>
</dbReference>
<dbReference type="EMBL" id="PIQC01000001">
    <property type="protein sequence ID" value="RUO73250.1"/>
    <property type="molecule type" value="Genomic_DNA"/>
</dbReference>
<proteinExistence type="predicted"/>
<reference evidence="3" key="1">
    <citation type="journal article" date="2018" name="Front. Microbiol.">
        <title>Genome-Based Analysis Reveals the Taxonomy and Diversity of the Family Idiomarinaceae.</title>
        <authorList>
            <person name="Liu Y."/>
            <person name="Lai Q."/>
            <person name="Shao Z."/>
        </authorList>
    </citation>
    <scope>NUCLEOTIDE SEQUENCE [LARGE SCALE GENOMIC DNA]</scope>
    <source>
        <strain evidence="3">R22</strain>
    </source>
</reference>
<sequence>MTVHNQTETNETDSLLKQVRALENEVRGVVRTQLQLAGMEARRAGESFVRMVAFAVIASCLVLSAWGALVAAAVAAVVNSGVLSLTTALIIVAACHLAIAFYLMKRIKQKSRDLLFSKTSSNL</sequence>
<evidence type="ECO:0000313" key="3">
    <source>
        <dbReference type="Proteomes" id="UP000288058"/>
    </source>
</evidence>
<dbReference type="InterPro" id="IPR009937">
    <property type="entry name" value="Phage_holin_3_6"/>
</dbReference>
<evidence type="ECO:0000313" key="2">
    <source>
        <dbReference type="EMBL" id="RUO73250.1"/>
    </source>
</evidence>
<dbReference type="Pfam" id="PF07332">
    <property type="entry name" value="Phage_holin_3_6"/>
    <property type="match status" value="1"/>
</dbReference>